<name>A0A9P7XQA7_9FUNG</name>
<protein>
    <recommendedName>
        <fullName evidence="3">HTH CENPB-type domain-containing protein</fullName>
    </recommendedName>
</protein>
<dbReference type="Pfam" id="PF03221">
    <property type="entry name" value="HTH_Tnp_Tc5"/>
    <property type="match status" value="1"/>
</dbReference>
<feature type="region of interest" description="Disordered" evidence="2">
    <location>
        <begin position="158"/>
        <end position="198"/>
    </location>
</feature>
<sequence length="273" mass="30381">MEPLPPDPRTTKGITHEQRYHLCLKKQDCPAMKQSELAAWFLETYSFPISQPTISHSLKKSAEILARGISAPGLEPTRVRRRPVRHPELEQALFQWVQQQHQEHGPEQSGEGSDSISGPALVRQAKRIAQEMDIHDTVFCPGWLSRFKMRVDIATAHPLSNSNKNNINSNSSRSQSLSRQYKQSAPSRSPITPATAPTDIDRFPGGICGIFIFIVFGGNINIGDNSGDAPRIPSVYTHYYTNQRNWISPSCAFLPVAFTALASHSRIPTSIAQ</sequence>
<dbReference type="GO" id="GO:0003677">
    <property type="term" value="F:DNA binding"/>
    <property type="evidence" value="ECO:0007669"/>
    <property type="project" value="UniProtKB-KW"/>
</dbReference>
<evidence type="ECO:0000313" key="4">
    <source>
        <dbReference type="EMBL" id="KAG9065132.1"/>
    </source>
</evidence>
<feature type="region of interest" description="Disordered" evidence="2">
    <location>
        <begin position="97"/>
        <end position="117"/>
    </location>
</feature>
<evidence type="ECO:0000313" key="5">
    <source>
        <dbReference type="Proteomes" id="UP000707451"/>
    </source>
</evidence>
<comment type="caution">
    <text evidence="4">The sequence shown here is derived from an EMBL/GenBank/DDBJ whole genome shotgun (WGS) entry which is preliminary data.</text>
</comment>
<dbReference type="InterPro" id="IPR041188">
    <property type="entry name" value="HTH_ABP1_N"/>
</dbReference>
<dbReference type="Proteomes" id="UP000707451">
    <property type="component" value="Unassembled WGS sequence"/>
</dbReference>
<accession>A0A9P7XQA7</accession>
<dbReference type="OrthoDB" id="125347at2759"/>
<feature type="domain" description="HTH CENPB-type" evidence="3">
    <location>
        <begin position="77"/>
        <end position="157"/>
    </location>
</feature>
<dbReference type="EMBL" id="JAHRHY010000012">
    <property type="protein sequence ID" value="KAG9065132.1"/>
    <property type="molecule type" value="Genomic_DNA"/>
</dbReference>
<dbReference type="InterPro" id="IPR006600">
    <property type="entry name" value="HTH_CenpB_DNA-bd_dom"/>
</dbReference>
<gene>
    <name evidence="4" type="ORF">KI688_002454</name>
</gene>
<dbReference type="PROSITE" id="PS51253">
    <property type="entry name" value="HTH_CENPB"/>
    <property type="match status" value="1"/>
</dbReference>
<dbReference type="SUPFAM" id="SSF46689">
    <property type="entry name" value="Homeodomain-like"/>
    <property type="match status" value="2"/>
</dbReference>
<dbReference type="SMART" id="SM00674">
    <property type="entry name" value="CENPB"/>
    <property type="match status" value="1"/>
</dbReference>
<reference evidence="4" key="1">
    <citation type="submission" date="2021-06" db="EMBL/GenBank/DDBJ databases">
        <title>Genome Sequence of Mortierella hyaline Strain SCG-10, a Cold-Adapted, Nitrate-Reducing Fungus Isolated from Soil in Minnesota, USA.</title>
        <authorList>
            <person name="Aldossari N."/>
        </authorList>
    </citation>
    <scope>NUCLEOTIDE SEQUENCE</scope>
    <source>
        <strain evidence="4">SCG-10</strain>
    </source>
</reference>
<feature type="compositionally biased region" description="Low complexity" evidence="2">
    <location>
        <begin position="159"/>
        <end position="184"/>
    </location>
</feature>
<dbReference type="Gene3D" id="1.10.10.60">
    <property type="entry name" value="Homeodomain-like"/>
    <property type="match status" value="2"/>
</dbReference>
<evidence type="ECO:0000259" key="3">
    <source>
        <dbReference type="PROSITE" id="PS51253"/>
    </source>
</evidence>
<organism evidence="4 5">
    <name type="scientific">Linnemannia hyalina</name>
    <dbReference type="NCBI Taxonomy" id="64524"/>
    <lineage>
        <taxon>Eukaryota</taxon>
        <taxon>Fungi</taxon>
        <taxon>Fungi incertae sedis</taxon>
        <taxon>Mucoromycota</taxon>
        <taxon>Mortierellomycotina</taxon>
        <taxon>Mortierellomycetes</taxon>
        <taxon>Mortierellales</taxon>
        <taxon>Mortierellaceae</taxon>
        <taxon>Linnemannia</taxon>
    </lineage>
</organism>
<proteinExistence type="predicted"/>
<evidence type="ECO:0000256" key="1">
    <source>
        <dbReference type="ARBA" id="ARBA00023125"/>
    </source>
</evidence>
<dbReference type="AlphaFoldDB" id="A0A9P7XQA7"/>
<dbReference type="Pfam" id="PF18107">
    <property type="entry name" value="HTH_ABP1_N"/>
    <property type="match status" value="1"/>
</dbReference>
<dbReference type="InterPro" id="IPR009057">
    <property type="entry name" value="Homeodomain-like_sf"/>
</dbReference>
<evidence type="ECO:0000256" key="2">
    <source>
        <dbReference type="SAM" id="MobiDB-lite"/>
    </source>
</evidence>
<keyword evidence="5" id="KW-1185">Reference proteome</keyword>
<keyword evidence="1" id="KW-0238">DNA-binding</keyword>